<feature type="transmembrane region" description="Helical" evidence="1">
    <location>
        <begin position="43"/>
        <end position="61"/>
    </location>
</feature>
<sequence length="285" mass="31521">MAILFYFIAKYTMFVSLTGLTGSLFVQNSQVNCQALFTFNVIMRNTAILCSTASMMLRTIVLLKKNRLVTTLLSTLTLGQWVILYRATLNTTVRLQDDLDHFCNDASVEPLWLDVGLFYTIGLDLMVFIFMAIALFHEHYNSNRSTLWKKLYHDGIWYVVISVTANTIPAVLNVLNLNAPMNNIAIIPAATITSIASCRFVLSLLKHGKLNTPRFDTLPNTVVSDRTVTPIQVEGQTTNMEAIALEVMNPAGTSTSSAGGSRLHADMEATIGSVPKLGPYRVFEG</sequence>
<accession>A0A9P6CJ38</accession>
<evidence type="ECO:0000313" key="3">
    <source>
        <dbReference type="Proteomes" id="UP000807353"/>
    </source>
</evidence>
<keyword evidence="1" id="KW-1133">Transmembrane helix</keyword>
<dbReference type="AlphaFoldDB" id="A0A9P6CJ38"/>
<comment type="caution">
    <text evidence="2">The sequence shown here is derived from an EMBL/GenBank/DDBJ whole genome shotgun (WGS) entry which is preliminary data.</text>
</comment>
<evidence type="ECO:0000313" key="2">
    <source>
        <dbReference type="EMBL" id="KAF9468336.1"/>
    </source>
</evidence>
<proteinExistence type="predicted"/>
<dbReference type="EMBL" id="MU150233">
    <property type="protein sequence ID" value="KAF9468336.1"/>
    <property type="molecule type" value="Genomic_DNA"/>
</dbReference>
<feature type="transmembrane region" description="Helical" evidence="1">
    <location>
        <begin position="68"/>
        <end position="87"/>
    </location>
</feature>
<gene>
    <name evidence="2" type="ORF">BDZ94DRAFT_781328</name>
</gene>
<organism evidence="2 3">
    <name type="scientific">Collybia nuda</name>
    <dbReference type="NCBI Taxonomy" id="64659"/>
    <lineage>
        <taxon>Eukaryota</taxon>
        <taxon>Fungi</taxon>
        <taxon>Dikarya</taxon>
        <taxon>Basidiomycota</taxon>
        <taxon>Agaricomycotina</taxon>
        <taxon>Agaricomycetes</taxon>
        <taxon>Agaricomycetidae</taxon>
        <taxon>Agaricales</taxon>
        <taxon>Tricholomatineae</taxon>
        <taxon>Clitocybaceae</taxon>
        <taxon>Collybia</taxon>
    </lineage>
</organism>
<keyword evidence="1" id="KW-0472">Membrane</keyword>
<protein>
    <submittedName>
        <fullName evidence="2">Uncharacterized protein</fullName>
    </submittedName>
</protein>
<feature type="transmembrane region" description="Helical" evidence="1">
    <location>
        <begin position="117"/>
        <end position="136"/>
    </location>
</feature>
<feature type="transmembrane region" description="Helical" evidence="1">
    <location>
        <begin position="184"/>
        <end position="205"/>
    </location>
</feature>
<keyword evidence="1" id="KW-0812">Transmembrane</keyword>
<reference evidence="2" key="1">
    <citation type="submission" date="2020-11" db="EMBL/GenBank/DDBJ databases">
        <authorList>
            <consortium name="DOE Joint Genome Institute"/>
            <person name="Ahrendt S."/>
            <person name="Riley R."/>
            <person name="Andreopoulos W."/>
            <person name="Labutti K."/>
            <person name="Pangilinan J."/>
            <person name="Ruiz-Duenas F.J."/>
            <person name="Barrasa J.M."/>
            <person name="Sanchez-Garcia M."/>
            <person name="Camarero S."/>
            <person name="Miyauchi S."/>
            <person name="Serrano A."/>
            <person name="Linde D."/>
            <person name="Babiker R."/>
            <person name="Drula E."/>
            <person name="Ayuso-Fernandez I."/>
            <person name="Pacheco R."/>
            <person name="Padilla G."/>
            <person name="Ferreira P."/>
            <person name="Barriuso J."/>
            <person name="Kellner H."/>
            <person name="Castanera R."/>
            <person name="Alfaro M."/>
            <person name="Ramirez L."/>
            <person name="Pisabarro A.G."/>
            <person name="Kuo A."/>
            <person name="Tritt A."/>
            <person name="Lipzen A."/>
            <person name="He G."/>
            <person name="Yan M."/>
            <person name="Ng V."/>
            <person name="Cullen D."/>
            <person name="Martin F."/>
            <person name="Rosso M.-N."/>
            <person name="Henrissat B."/>
            <person name="Hibbett D."/>
            <person name="Martinez A.T."/>
            <person name="Grigoriev I.V."/>
        </authorList>
    </citation>
    <scope>NUCLEOTIDE SEQUENCE</scope>
    <source>
        <strain evidence="2">CBS 247.69</strain>
    </source>
</reference>
<dbReference type="Proteomes" id="UP000807353">
    <property type="component" value="Unassembled WGS sequence"/>
</dbReference>
<name>A0A9P6CJ38_9AGAR</name>
<dbReference type="OrthoDB" id="3197626at2759"/>
<evidence type="ECO:0000256" key="1">
    <source>
        <dbReference type="SAM" id="Phobius"/>
    </source>
</evidence>
<feature type="transmembrane region" description="Helical" evidence="1">
    <location>
        <begin position="156"/>
        <end position="172"/>
    </location>
</feature>
<keyword evidence="3" id="KW-1185">Reference proteome</keyword>